<gene>
    <name evidence="1" type="ORF">MSP7336_01108</name>
</gene>
<evidence type="ECO:0000313" key="1">
    <source>
        <dbReference type="EMBL" id="SRX92879.1"/>
    </source>
</evidence>
<organism evidence="1 2">
    <name type="scientific">Mycobacterium shimoidei</name>
    <dbReference type="NCBI Taxonomy" id="29313"/>
    <lineage>
        <taxon>Bacteria</taxon>
        <taxon>Bacillati</taxon>
        <taxon>Actinomycetota</taxon>
        <taxon>Actinomycetes</taxon>
        <taxon>Mycobacteriales</taxon>
        <taxon>Mycobacteriaceae</taxon>
        <taxon>Mycobacterium</taxon>
    </lineage>
</organism>
<dbReference type="Proteomes" id="UP000252015">
    <property type="component" value="Unassembled WGS sequence"/>
</dbReference>
<evidence type="ECO:0000313" key="2">
    <source>
        <dbReference type="Proteomes" id="UP000252015"/>
    </source>
</evidence>
<dbReference type="AlphaFoldDB" id="A0A375YVL3"/>
<dbReference type="EMBL" id="UEGW01000001">
    <property type="protein sequence ID" value="SRX92879.1"/>
    <property type="molecule type" value="Genomic_DNA"/>
</dbReference>
<reference evidence="1 2" key="1">
    <citation type="submission" date="2018-05" db="EMBL/GenBank/DDBJ databases">
        <authorList>
            <consortium name="IHU Genomes"/>
        </authorList>
    </citation>
    <scope>NUCLEOTIDE SEQUENCE [LARGE SCALE GENOMIC DNA]</scope>
    <source>
        <strain evidence="1 2">P7336</strain>
    </source>
</reference>
<sequence length="39" mass="4140">MCQLPLLASKLRSIGIQLSAVAAMCRSAAAPNQDEDDNH</sequence>
<proteinExistence type="predicted"/>
<name>A0A375YVL3_MYCSH</name>
<keyword evidence="2" id="KW-1185">Reference proteome</keyword>
<accession>A0A375YVL3</accession>
<protein>
    <submittedName>
        <fullName evidence="1">Uncharacterized protein</fullName>
    </submittedName>
</protein>